<sequence length="153" mass="17893">MLQYVYYHAYIRGTPKRGPIVITHGQLCKVKPSLLKELNKQINFVDRWVYLSTKALKHIHDRHIFDKNSPDDFKIILDSLTQIIKYPDEVRKNHKSKRGDFLFIKKINNYTYYVSLEVINASNLDVVSASVTGTKYIEKLLLLWSWDPANPPS</sequence>
<proteinExistence type="predicted"/>
<protein>
    <recommendedName>
        <fullName evidence="1">Phage-Barnase-EndoU-ColicinE5/D-RelE like nuclease 3 domain-containing protein</fullName>
    </recommendedName>
</protein>
<gene>
    <name evidence="2" type="ORF">UX31_C0017G0021</name>
</gene>
<evidence type="ECO:0000259" key="1">
    <source>
        <dbReference type="Pfam" id="PF18812"/>
    </source>
</evidence>
<comment type="caution">
    <text evidence="2">The sequence shown here is derived from an EMBL/GenBank/DDBJ whole genome shotgun (WGS) entry which is preliminary data.</text>
</comment>
<organism evidence="2 3">
    <name type="scientific">Candidatus Nomurabacteria bacterium GW2011_GWA1_46_11</name>
    <dbReference type="NCBI Taxonomy" id="1618732"/>
    <lineage>
        <taxon>Bacteria</taxon>
        <taxon>Candidatus Nomuraibacteriota</taxon>
    </lineage>
</organism>
<accession>A0A0G1NM48</accession>
<evidence type="ECO:0000313" key="3">
    <source>
        <dbReference type="Proteomes" id="UP000034107"/>
    </source>
</evidence>
<evidence type="ECO:0000313" key="2">
    <source>
        <dbReference type="EMBL" id="KKU21437.1"/>
    </source>
</evidence>
<dbReference type="Pfam" id="PF18812">
    <property type="entry name" value="PBECR3"/>
    <property type="match status" value="1"/>
</dbReference>
<feature type="domain" description="Phage-Barnase-EndoU-ColicinE5/D-RelE like nuclease 3" evidence="1">
    <location>
        <begin position="43"/>
        <end position="120"/>
    </location>
</feature>
<name>A0A0G1NM48_9BACT</name>
<dbReference type="InterPro" id="IPR041301">
    <property type="entry name" value="PBECR3"/>
</dbReference>
<dbReference type="Proteomes" id="UP000034107">
    <property type="component" value="Unassembled WGS sequence"/>
</dbReference>
<dbReference type="AlphaFoldDB" id="A0A0G1NM48"/>
<dbReference type="EMBL" id="LCLS01000017">
    <property type="protein sequence ID" value="KKU21437.1"/>
    <property type="molecule type" value="Genomic_DNA"/>
</dbReference>
<reference evidence="2 3" key="1">
    <citation type="journal article" date="2015" name="Nature">
        <title>rRNA introns, odd ribosomes, and small enigmatic genomes across a large radiation of phyla.</title>
        <authorList>
            <person name="Brown C.T."/>
            <person name="Hug L.A."/>
            <person name="Thomas B.C."/>
            <person name="Sharon I."/>
            <person name="Castelle C.J."/>
            <person name="Singh A."/>
            <person name="Wilkins M.J."/>
            <person name="Williams K.H."/>
            <person name="Banfield J.F."/>
        </authorList>
    </citation>
    <scope>NUCLEOTIDE SEQUENCE [LARGE SCALE GENOMIC DNA]</scope>
</reference>